<keyword evidence="5" id="KW-1185">Reference proteome</keyword>
<keyword evidence="2 4" id="KW-0012">Acyltransferase</keyword>
<accession>A0ABT5SZL6</accession>
<dbReference type="InterPro" id="IPR016181">
    <property type="entry name" value="Acyl_CoA_acyltransferase"/>
</dbReference>
<feature type="domain" description="N-acetyltransferase" evidence="3">
    <location>
        <begin position="134"/>
        <end position="277"/>
    </location>
</feature>
<gene>
    <name evidence="4" type="ORF">PGB27_19655</name>
</gene>
<dbReference type="PROSITE" id="PS51186">
    <property type="entry name" value="GNAT"/>
    <property type="match status" value="1"/>
</dbReference>
<dbReference type="EC" id="2.3.1.-" evidence="4"/>
<organism evidence="4 5">
    <name type="scientific">Actinomycetospora lemnae</name>
    <dbReference type="NCBI Taxonomy" id="3019891"/>
    <lineage>
        <taxon>Bacteria</taxon>
        <taxon>Bacillati</taxon>
        <taxon>Actinomycetota</taxon>
        <taxon>Actinomycetes</taxon>
        <taxon>Pseudonocardiales</taxon>
        <taxon>Pseudonocardiaceae</taxon>
        <taxon>Actinomycetospora</taxon>
    </lineage>
</organism>
<reference evidence="4 5" key="1">
    <citation type="submission" date="2023-02" db="EMBL/GenBank/DDBJ databases">
        <title>Genome sequencing required for Actinomycetospora new species description.</title>
        <authorList>
            <person name="Saimee Y."/>
            <person name="Duangmal K."/>
        </authorList>
    </citation>
    <scope>NUCLEOTIDE SEQUENCE [LARGE SCALE GENOMIC DNA]</scope>
    <source>
        <strain evidence="4 5">DW7H6</strain>
    </source>
</reference>
<dbReference type="CDD" id="cd04301">
    <property type="entry name" value="NAT_SF"/>
    <property type="match status" value="1"/>
</dbReference>
<evidence type="ECO:0000256" key="1">
    <source>
        <dbReference type="ARBA" id="ARBA00022679"/>
    </source>
</evidence>
<protein>
    <submittedName>
        <fullName evidence="4">GNAT family N-acetyltransferase</fullName>
        <ecNumber evidence="4">2.3.1.-</ecNumber>
    </submittedName>
</protein>
<dbReference type="InterPro" id="IPR000182">
    <property type="entry name" value="GNAT_dom"/>
</dbReference>
<dbReference type="Pfam" id="PF00583">
    <property type="entry name" value="Acetyltransf_1"/>
    <property type="match status" value="1"/>
</dbReference>
<dbReference type="RefSeq" id="WP_274202077.1">
    <property type="nucleotide sequence ID" value="NZ_JAQZAO010000008.1"/>
</dbReference>
<dbReference type="GO" id="GO:0016746">
    <property type="term" value="F:acyltransferase activity"/>
    <property type="evidence" value="ECO:0007669"/>
    <property type="project" value="UniProtKB-KW"/>
</dbReference>
<proteinExistence type="predicted"/>
<evidence type="ECO:0000259" key="3">
    <source>
        <dbReference type="PROSITE" id="PS51186"/>
    </source>
</evidence>
<sequence>MGWTVTDDVDEFWAAAAGFLAAHRVACTVELTIVDTLRRRGREAFGGPSALAWWDDGVGASAVVVHTPRHRPVVSALPPGAAVAWAAQRPCPHRVLAPPGSVAELAAAWDATWEAVVTERLHRLARLRLPAAPTPTRPAGDADRDLLWSWLQEFHHQATPHDPPPQRAALDAAIDESRVVVAVPGDEPVGYASASPVVLGTARIGPVYTRPGHRGRGHGAAVTAAAAQQARARGADEVLLFTDLANATSNALYARLGFVGLTDLVDADLVPTARKNV</sequence>
<keyword evidence="1 4" id="KW-0808">Transferase</keyword>
<dbReference type="SUPFAM" id="SSF55729">
    <property type="entry name" value="Acyl-CoA N-acyltransferases (Nat)"/>
    <property type="match status" value="1"/>
</dbReference>
<dbReference type="PANTHER" id="PTHR43877">
    <property type="entry name" value="AMINOALKYLPHOSPHONATE N-ACETYLTRANSFERASE-RELATED-RELATED"/>
    <property type="match status" value="1"/>
</dbReference>
<dbReference type="EMBL" id="JAQZAO010000008">
    <property type="protein sequence ID" value="MDD7967561.1"/>
    <property type="molecule type" value="Genomic_DNA"/>
</dbReference>
<evidence type="ECO:0000313" key="4">
    <source>
        <dbReference type="EMBL" id="MDD7967561.1"/>
    </source>
</evidence>
<evidence type="ECO:0000256" key="2">
    <source>
        <dbReference type="ARBA" id="ARBA00023315"/>
    </source>
</evidence>
<name>A0ABT5SZL6_9PSEU</name>
<dbReference type="Gene3D" id="3.40.630.30">
    <property type="match status" value="1"/>
</dbReference>
<dbReference type="InterPro" id="IPR050832">
    <property type="entry name" value="Bact_Acetyltransf"/>
</dbReference>
<comment type="caution">
    <text evidence="4">The sequence shown here is derived from an EMBL/GenBank/DDBJ whole genome shotgun (WGS) entry which is preliminary data.</text>
</comment>
<evidence type="ECO:0000313" key="5">
    <source>
        <dbReference type="Proteomes" id="UP001300763"/>
    </source>
</evidence>
<dbReference type="Proteomes" id="UP001300763">
    <property type="component" value="Unassembled WGS sequence"/>
</dbReference>